<proteinExistence type="inferred from homology"/>
<dbReference type="RefSeq" id="WP_093853126.1">
    <property type="nucleotide sequence ID" value="NZ_JAVRER010000066.1"/>
</dbReference>
<gene>
    <name evidence="6" type="ORF">RM574_27225</name>
</gene>
<dbReference type="SUPFAM" id="SSF53850">
    <property type="entry name" value="Periplasmic binding protein-like II"/>
    <property type="match status" value="1"/>
</dbReference>
<evidence type="ECO:0000259" key="5">
    <source>
        <dbReference type="PROSITE" id="PS50931"/>
    </source>
</evidence>
<evidence type="ECO:0000313" key="7">
    <source>
        <dbReference type="Proteomes" id="UP001183607"/>
    </source>
</evidence>
<protein>
    <submittedName>
        <fullName evidence="6">LysR family transcriptional regulator</fullName>
    </submittedName>
</protein>
<evidence type="ECO:0000313" key="6">
    <source>
        <dbReference type="EMBL" id="MDT0419178.1"/>
    </source>
</evidence>
<evidence type="ECO:0000256" key="3">
    <source>
        <dbReference type="ARBA" id="ARBA00023125"/>
    </source>
</evidence>
<sequence length="288" mass="30373">MEVRHLRCFLAVAEEGSVTAAAARLRRGQPAVSRTLAALERGLGVRLVDRSTHHLALTAEGAAFRVRARAAVAAFDEAVSLVGAPRALRLGHAWSAAGRFTTPLLRSWRERRPDVPLELLRVDDRTAGLLRGVVDLALLRGPVTEPGLVAVELYAEPRVAAVPVDSVWAERARIGLGELAGGTLARNTVSGSTTPELWPSGARPVSTLTVGNTDDWLAAIAAGLAFGVTARATAAMHAYPGVTFVPLSDAPPLSVSLVRRAGREREEVREFVALAREVTAAARGGEAG</sequence>
<dbReference type="PRINTS" id="PR00039">
    <property type="entry name" value="HTHLYSR"/>
</dbReference>
<evidence type="ECO:0000256" key="2">
    <source>
        <dbReference type="ARBA" id="ARBA00023015"/>
    </source>
</evidence>
<name>A0ABD5ECT1_9ACTN</name>
<reference evidence="7" key="1">
    <citation type="submission" date="2023-07" db="EMBL/GenBank/DDBJ databases">
        <title>30 novel species of actinomycetes from the DSMZ collection.</title>
        <authorList>
            <person name="Nouioui I."/>
        </authorList>
    </citation>
    <scope>NUCLEOTIDE SEQUENCE [LARGE SCALE GENOMIC DNA]</scope>
    <source>
        <strain evidence="7">DSM 41982</strain>
    </source>
</reference>
<keyword evidence="3" id="KW-0238">DNA-binding</keyword>
<dbReference type="PANTHER" id="PTHR30346">
    <property type="entry name" value="TRANSCRIPTIONAL DUAL REGULATOR HCAR-RELATED"/>
    <property type="match status" value="1"/>
</dbReference>
<dbReference type="GO" id="GO:0003677">
    <property type="term" value="F:DNA binding"/>
    <property type="evidence" value="ECO:0007669"/>
    <property type="project" value="UniProtKB-KW"/>
</dbReference>
<comment type="caution">
    <text evidence="6">The sequence shown here is derived from an EMBL/GenBank/DDBJ whole genome shotgun (WGS) entry which is preliminary data.</text>
</comment>
<dbReference type="InterPro" id="IPR005119">
    <property type="entry name" value="LysR_subst-bd"/>
</dbReference>
<dbReference type="PROSITE" id="PS50931">
    <property type="entry name" value="HTH_LYSR"/>
    <property type="match status" value="1"/>
</dbReference>
<dbReference type="SUPFAM" id="SSF46785">
    <property type="entry name" value="Winged helix' DNA-binding domain"/>
    <property type="match status" value="1"/>
</dbReference>
<dbReference type="EMBL" id="JAVRER010000066">
    <property type="protein sequence ID" value="MDT0419178.1"/>
    <property type="molecule type" value="Genomic_DNA"/>
</dbReference>
<dbReference type="Gene3D" id="3.40.190.10">
    <property type="entry name" value="Periplasmic binding protein-like II"/>
    <property type="match status" value="2"/>
</dbReference>
<dbReference type="Pfam" id="PF03466">
    <property type="entry name" value="LysR_substrate"/>
    <property type="match status" value="1"/>
</dbReference>
<keyword evidence="4" id="KW-0804">Transcription</keyword>
<dbReference type="AlphaFoldDB" id="A0ABD5ECT1"/>
<evidence type="ECO:0000256" key="1">
    <source>
        <dbReference type="ARBA" id="ARBA00009437"/>
    </source>
</evidence>
<dbReference type="Gene3D" id="1.10.10.10">
    <property type="entry name" value="Winged helix-like DNA-binding domain superfamily/Winged helix DNA-binding domain"/>
    <property type="match status" value="1"/>
</dbReference>
<dbReference type="InterPro" id="IPR000847">
    <property type="entry name" value="LysR_HTH_N"/>
</dbReference>
<dbReference type="Proteomes" id="UP001183607">
    <property type="component" value="Unassembled WGS sequence"/>
</dbReference>
<keyword evidence="2" id="KW-0805">Transcription regulation</keyword>
<dbReference type="Pfam" id="PF00126">
    <property type="entry name" value="HTH_1"/>
    <property type="match status" value="1"/>
</dbReference>
<feature type="domain" description="HTH lysR-type" evidence="5">
    <location>
        <begin position="1"/>
        <end position="58"/>
    </location>
</feature>
<dbReference type="InterPro" id="IPR036390">
    <property type="entry name" value="WH_DNA-bd_sf"/>
</dbReference>
<dbReference type="InterPro" id="IPR036388">
    <property type="entry name" value="WH-like_DNA-bd_sf"/>
</dbReference>
<accession>A0ABD5ECT1</accession>
<comment type="similarity">
    <text evidence="1">Belongs to the LysR transcriptional regulatory family.</text>
</comment>
<evidence type="ECO:0000256" key="4">
    <source>
        <dbReference type="ARBA" id="ARBA00023163"/>
    </source>
</evidence>
<organism evidence="6 7">
    <name type="scientific">Streptomyces evansiae</name>
    <dbReference type="NCBI Taxonomy" id="3075535"/>
    <lineage>
        <taxon>Bacteria</taxon>
        <taxon>Bacillati</taxon>
        <taxon>Actinomycetota</taxon>
        <taxon>Actinomycetes</taxon>
        <taxon>Kitasatosporales</taxon>
        <taxon>Streptomycetaceae</taxon>
        <taxon>Streptomyces</taxon>
    </lineage>
</organism>
<dbReference type="FunFam" id="1.10.10.10:FF:000001">
    <property type="entry name" value="LysR family transcriptional regulator"/>
    <property type="match status" value="1"/>
</dbReference>
<dbReference type="PANTHER" id="PTHR30346:SF0">
    <property type="entry name" value="HCA OPERON TRANSCRIPTIONAL ACTIVATOR HCAR"/>
    <property type="match status" value="1"/>
</dbReference>